<dbReference type="InterPro" id="IPR009057">
    <property type="entry name" value="Homeodomain-like_sf"/>
</dbReference>
<keyword evidence="2" id="KW-0238">DNA-binding</keyword>
<dbReference type="Pfam" id="PF12833">
    <property type="entry name" value="HTH_18"/>
    <property type="match status" value="1"/>
</dbReference>
<dbReference type="PANTHER" id="PTHR43130">
    <property type="entry name" value="ARAC-FAMILY TRANSCRIPTIONAL REGULATOR"/>
    <property type="match status" value="1"/>
</dbReference>
<evidence type="ECO:0000256" key="4">
    <source>
        <dbReference type="SAM" id="MobiDB-lite"/>
    </source>
</evidence>
<evidence type="ECO:0000259" key="5">
    <source>
        <dbReference type="PROSITE" id="PS01124"/>
    </source>
</evidence>
<keyword evidence="3" id="KW-0804">Transcription</keyword>
<dbReference type="PANTHER" id="PTHR43130:SF3">
    <property type="entry name" value="HTH-TYPE TRANSCRIPTIONAL REGULATOR RV1931C"/>
    <property type="match status" value="1"/>
</dbReference>
<feature type="domain" description="HTH araC/xylS-type" evidence="5">
    <location>
        <begin position="219"/>
        <end position="317"/>
    </location>
</feature>
<evidence type="ECO:0000313" key="6">
    <source>
        <dbReference type="EMBL" id="MFM0237879.1"/>
    </source>
</evidence>
<proteinExistence type="predicted"/>
<dbReference type="InterPro" id="IPR018060">
    <property type="entry name" value="HTH_AraC"/>
</dbReference>
<sequence>MKHIKVGMVVFPGFQLLDIAGPKDAFAEVKILSKGESEYEMLTVGTTRGSLQSSSGLTIMPDRTIFDVCPEFDTIIVPGGLGIFEAFDDPALSGWLKDRHKQCRRMSAICNGLFALGSAGLLDNRVVTTHWMDVPRLAATFPKARIEPDHIYVQDGSIFTTAGVTAGIDLSLAMIEADFGRQMALDVAKYLVVYLRRAGGQSQFSPLLEVQASPSTQTLLLQQYMLDNLHVDHTVTTLAERAHMSARNLSRTFMKECGVTPMTFLSHARIDAARHYLEATTLPLREIARRCGFDNTDGFRRIFQRRLQINPAEYRERFRSSNGSSRTGVGTVPAETRHTDSASRALNTSIKARTLAEE</sequence>
<evidence type="ECO:0000256" key="3">
    <source>
        <dbReference type="ARBA" id="ARBA00023163"/>
    </source>
</evidence>
<dbReference type="SUPFAM" id="SSF52317">
    <property type="entry name" value="Class I glutamine amidotransferase-like"/>
    <property type="match status" value="1"/>
</dbReference>
<keyword evidence="7" id="KW-1185">Reference proteome</keyword>
<keyword evidence="1" id="KW-0805">Transcription regulation</keyword>
<organism evidence="6 7">
    <name type="scientific">Paraburkholderia phytofirmans</name>
    <dbReference type="NCBI Taxonomy" id="261302"/>
    <lineage>
        <taxon>Bacteria</taxon>
        <taxon>Pseudomonadati</taxon>
        <taxon>Pseudomonadota</taxon>
        <taxon>Betaproteobacteria</taxon>
        <taxon>Burkholderiales</taxon>
        <taxon>Burkholderiaceae</taxon>
        <taxon>Paraburkholderia</taxon>
    </lineage>
</organism>
<dbReference type="SMART" id="SM00342">
    <property type="entry name" value="HTH_ARAC"/>
    <property type="match status" value="1"/>
</dbReference>
<name>A0ABW9BCW6_9BURK</name>
<feature type="region of interest" description="Disordered" evidence="4">
    <location>
        <begin position="316"/>
        <end position="358"/>
    </location>
</feature>
<gene>
    <name evidence="6" type="ORF">PQR03_07035</name>
</gene>
<feature type="compositionally biased region" description="Polar residues" evidence="4">
    <location>
        <begin position="342"/>
        <end position="351"/>
    </location>
</feature>
<evidence type="ECO:0000313" key="7">
    <source>
        <dbReference type="Proteomes" id="UP001629274"/>
    </source>
</evidence>
<dbReference type="SUPFAM" id="SSF46689">
    <property type="entry name" value="Homeodomain-like"/>
    <property type="match status" value="2"/>
</dbReference>
<dbReference type="EMBL" id="JAQQDR010000002">
    <property type="protein sequence ID" value="MFM0237879.1"/>
    <property type="molecule type" value="Genomic_DNA"/>
</dbReference>
<dbReference type="InterPro" id="IPR052158">
    <property type="entry name" value="INH-QAR"/>
</dbReference>
<dbReference type="Proteomes" id="UP001629274">
    <property type="component" value="Unassembled WGS sequence"/>
</dbReference>
<dbReference type="InterPro" id="IPR018062">
    <property type="entry name" value="HTH_AraC-typ_CS"/>
</dbReference>
<dbReference type="Gene3D" id="1.10.10.60">
    <property type="entry name" value="Homeodomain-like"/>
    <property type="match status" value="1"/>
</dbReference>
<accession>A0ABW9BCW6</accession>
<protein>
    <submittedName>
        <fullName evidence="6">GlxA family transcriptional regulator</fullName>
    </submittedName>
</protein>
<evidence type="ECO:0000256" key="1">
    <source>
        <dbReference type="ARBA" id="ARBA00023015"/>
    </source>
</evidence>
<dbReference type="InterPro" id="IPR029062">
    <property type="entry name" value="Class_I_gatase-like"/>
</dbReference>
<dbReference type="InterPro" id="IPR002818">
    <property type="entry name" value="DJ-1/PfpI"/>
</dbReference>
<dbReference type="Gene3D" id="3.40.50.880">
    <property type="match status" value="1"/>
</dbReference>
<evidence type="ECO:0000256" key="2">
    <source>
        <dbReference type="ARBA" id="ARBA00023125"/>
    </source>
</evidence>
<comment type="caution">
    <text evidence="6">The sequence shown here is derived from an EMBL/GenBank/DDBJ whole genome shotgun (WGS) entry which is preliminary data.</text>
</comment>
<reference evidence="6 7" key="1">
    <citation type="journal article" date="2024" name="Chem. Sci.">
        <title>Discovery of megapolipeptins by genome mining of a Burkholderiales bacteria collection.</title>
        <authorList>
            <person name="Paulo B.S."/>
            <person name="Recchia M.J.J."/>
            <person name="Lee S."/>
            <person name="Fergusson C.H."/>
            <person name="Romanowski S.B."/>
            <person name="Hernandez A."/>
            <person name="Krull N."/>
            <person name="Liu D.Y."/>
            <person name="Cavanagh H."/>
            <person name="Bos A."/>
            <person name="Gray C.A."/>
            <person name="Murphy B.T."/>
            <person name="Linington R.G."/>
            <person name="Eustaquio A.S."/>
        </authorList>
    </citation>
    <scope>NUCLEOTIDE SEQUENCE [LARGE SCALE GENOMIC DNA]</scope>
    <source>
        <strain evidence="6 7">RL17-351-BIE-A</strain>
    </source>
</reference>
<dbReference type="PROSITE" id="PS01124">
    <property type="entry name" value="HTH_ARAC_FAMILY_2"/>
    <property type="match status" value="1"/>
</dbReference>
<dbReference type="RefSeq" id="WP_408257039.1">
    <property type="nucleotide sequence ID" value="NZ_JAQQCK010000001.1"/>
</dbReference>
<dbReference type="Pfam" id="PF01965">
    <property type="entry name" value="DJ-1_PfpI"/>
    <property type="match status" value="1"/>
</dbReference>
<dbReference type="CDD" id="cd03137">
    <property type="entry name" value="GATase1_AraC_1"/>
    <property type="match status" value="1"/>
</dbReference>
<dbReference type="PROSITE" id="PS00041">
    <property type="entry name" value="HTH_ARAC_FAMILY_1"/>
    <property type="match status" value="1"/>
</dbReference>